<evidence type="ECO:0000313" key="2">
    <source>
        <dbReference type="EMBL" id="BAP57611.1"/>
    </source>
</evidence>
<evidence type="ECO:0000259" key="1">
    <source>
        <dbReference type="SMART" id="SM00507"/>
    </source>
</evidence>
<dbReference type="InterPro" id="IPR029471">
    <property type="entry name" value="HNH_5"/>
</dbReference>
<dbReference type="Proteomes" id="UP000031623">
    <property type="component" value="Chromosome"/>
</dbReference>
<dbReference type="InterPro" id="IPR003615">
    <property type="entry name" value="HNH_nuc"/>
</dbReference>
<keyword evidence="2" id="KW-0540">Nuclease</keyword>
<gene>
    <name evidence="2" type="ORF">THII_3314</name>
</gene>
<dbReference type="CDD" id="cd00085">
    <property type="entry name" value="HNHc"/>
    <property type="match status" value="1"/>
</dbReference>
<dbReference type="HOGENOM" id="CLU_099824_3_1_6"/>
<protein>
    <submittedName>
        <fullName evidence="2">Restriction endonuclease</fullName>
    </submittedName>
</protein>
<dbReference type="PANTHER" id="PTHR33877:SF2">
    <property type="entry name" value="OS07G0170200 PROTEIN"/>
    <property type="match status" value="1"/>
</dbReference>
<sequence length="178" mass="20428">MTSVTDVFQQSVAVFSRNYLPINQINIKRAIILLVTGKAEPLDFGECKTITVRSPTMVFFVPQQIRLTVNHKEITWKIPAVNRREVLRRDKHACQYCGSTKYLTLDHVIPTSKGGQHTWDNVVTACEKCNNRKGDRTPQQAGMTLRNKPKTPVHPIVAFADQFWRSHNNKLQEEEIEN</sequence>
<keyword evidence="3" id="KW-1185">Reference proteome</keyword>
<dbReference type="EMBL" id="AP014633">
    <property type="protein sequence ID" value="BAP57611.1"/>
    <property type="molecule type" value="Genomic_DNA"/>
</dbReference>
<dbReference type="InterPro" id="IPR052892">
    <property type="entry name" value="NA-targeting_endonuclease"/>
</dbReference>
<name>A0A090BVX4_9GAMM</name>
<dbReference type="PANTHER" id="PTHR33877">
    <property type="entry name" value="SLL1193 PROTEIN"/>
    <property type="match status" value="1"/>
</dbReference>
<accession>A0A090BVX4</accession>
<reference evidence="2" key="1">
    <citation type="journal article" date="2014" name="ISME J.">
        <title>Ecophysiology of Thioploca ingrica as revealed by the complete genome sequence supplemented with proteomic evidence.</title>
        <authorList>
            <person name="Kojima H."/>
            <person name="Ogura Y."/>
            <person name="Yamamoto N."/>
            <person name="Togashi T."/>
            <person name="Mori H."/>
            <person name="Watanabe T."/>
            <person name="Nemoto F."/>
            <person name="Kurokawa K."/>
            <person name="Hayashi T."/>
            <person name="Fukui M."/>
        </authorList>
    </citation>
    <scope>NUCLEOTIDE SEQUENCE [LARGE SCALE GENOMIC DNA]</scope>
</reference>
<organism evidence="2 3">
    <name type="scientific">Thioploca ingrica</name>
    <dbReference type="NCBI Taxonomy" id="40754"/>
    <lineage>
        <taxon>Bacteria</taxon>
        <taxon>Pseudomonadati</taxon>
        <taxon>Pseudomonadota</taxon>
        <taxon>Gammaproteobacteria</taxon>
        <taxon>Thiotrichales</taxon>
        <taxon>Thiotrichaceae</taxon>
        <taxon>Thioploca</taxon>
    </lineage>
</organism>
<feature type="domain" description="HNH nuclease" evidence="1">
    <location>
        <begin position="81"/>
        <end position="131"/>
    </location>
</feature>
<dbReference type="OrthoDB" id="9802901at2"/>
<dbReference type="KEGG" id="tig:THII_3314"/>
<dbReference type="Gene3D" id="1.10.30.50">
    <property type="match status" value="1"/>
</dbReference>
<keyword evidence="2" id="KW-0255">Endonuclease</keyword>
<evidence type="ECO:0000313" key="3">
    <source>
        <dbReference type="Proteomes" id="UP000031623"/>
    </source>
</evidence>
<dbReference type="GO" id="GO:0004519">
    <property type="term" value="F:endonuclease activity"/>
    <property type="evidence" value="ECO:0007669"/>
    <property type="project" value="UniProtKB-KW"/>
</dbReference>
<dbReference type="AlphaFoldDB" id="A0A090BVX4"/>
<dbReference type="SMART" id="SM00507">
    <property type="entry name" value="HNHc"/>
    <property type="match status" value="1"/>
</dbReference>
<dbReference type="Pfam" id="PF14279">
    <property type="entry name" value="HNH_5"/>
    <property type="match status" value="1"/>
</dbReference>
<keyword evidence="2" id="KW-0378">Hydrolase</keyword>
<proteinExistence type="predicted"/>